<dbReference type="PANTHER" id="PTHR11706:SF33">
    <property type="entry name" value="NATURAL RESISTANCE-ASSOCIATED MACROPHAGE PROTEIN 2"/>
    <property type="match status" value="1"/>
</dbReference>
<name>A0A1Y5F6C6_9BACT</name>
<dbReference type="Proteomes" id="UP000196531">
    <property type="component" value="Unassembled WGS sequence"/>
</dbReference>
<dbReference type="GO" id="GO:0005886">
    <property type="term" value="C:plasma membrane"/>
    <property type="evidence" value="ECO:0007669"/>
    <property type="project" value="TreeGrafter"/>
</dbReference>
<evidence type="ECO:0000313" key="8">
    <source>
        <dbReference type="EMBL" id="OUR96344.1"/>
    </source>
</evidence>
<feature type="transmembrane region" description="Helical" evidence="7">
    <location>
        <begin position="359"/>
        <end position="379"/>
    </location>
</feature>
<feature type="transmembrane region" description="Helical" evidence="7">
    <location>
        <begin position="334"/>
        <end position="352"/>
    </location>
</feature>
<accession>A0A1Y5F6C6</accession>
<feature type="transmembrane region" description="Helical" evidence="7">
    <location>
        <begin position="20"/>
        <end position="36"/>
    </location>
</feature>
<dbReference type="InterPro" id="IPR001046">
    <property type="entry name" value="NRAMP_fam"/>
</dbReference>
<feature type="transmembrane region" description="Helical" evidence="7">
    <location>
        <begin position="56"/>
        <end position="74"/>
    </location>
</feature>
<evidence type="ECO:0000256" key="3">
    <source>
        <dbReference type="ARBA" id="ARBA00022692"/>
    </source>
</evidence>
<protein>
    <submittedName>
        <fullName evidence="8">Mn transporter</fullName>
    </submittedName>
</protein>
<gene>
    <name evidence="8" type="ORF">A9Q84_08285</name>
</gene>
<feature type="transmembrane region" description="Helical" evidence="7">
    <location>
        <begin position="158"/>
        <end position="176"/>
    </location>
</feature>
<comment type="caution">
    <text evidence="8">The sequence shown here is derived from an EMBL/GenBank/DDBJ whole genome shotgun (WGS) entry which is preliminary data.</text>
</comment>
<dbReference type="GO" id="GO:0015086">
    <property type="term" value="F:cadmium ion transmembrane transporter activity"/>
    <property type="evidence" value="ECO:0007669"/>
    <property type="project" value="TreeGrafter"/>
</dbReference>
<dbReference type="PANTHER" id="PTHR11706">
    <property type="entry name" value="SOLUTE CARRIER PROTEIN FAMILY 11 MEMBER"/>
    <property type="match status" value="1"/>
</dbReference>
<reference evidence="9" key="1">
    <citation type="journal article" date="2017" name="Proc. Natl. Acad. Sci. U.S.A.">
        <title>Simulation of Deepwater Horizon oil plume reveals substrate specialization within a complex community of hydrocarbon-degraders.</title>
        <authorList>
            <person name="Hu P."/>
            <person name="Dubinsky E.A."/>
            <person name="Probst A.J."/>
            <person name="Wang J."/>
            <person name="Sieber C.M.K."/>
            <person name="Tom L.M."/>
            <person name="Gardinali P."/>
            <person name="Banfield J.F."/>
            <person name="Atlas R.M."/>
            <person name="Andersen G.L."/>
        </authorList>
    </citation>
    <scope>NUCLEOTIDE SEQUENCE [LARGE SCALE GENOMIC DNA]</scope>
</reference>
<evidence type="ECO:0000256" key="4">
    <source>
        <dbReference type="ARBA" id="ARBA00022847"/>
    </source>
</evidence>
<evidence type="ECO:0000256" key="1">
    <source>
        <dbReference type="ARBA" id="ARBA00004141"/>
    </source>
</evidence>
<proteinExistence type="predicted"/>
<keyword evidence="3 7" id="KW-0812">Transmembrane</keyword>
<dbReference type="NCBIfam" id="NF037982">
    <property type="entry name" value="Nramp_1"/>
    <property type="match status" value="1"/>
</dbReference>
<evidence type="ECO:0000313" key="9">
    <source>
        <dbReference type="Proteomes" id="UP000196531"/>
    </source>
</evidence>
<feature type="transmembrane region" description="Helical" evidence="7">
    <location>
        <begin position="399"/>
        <end position="418"/>
    </location>
</feature>
<evidence type="ECO:0000256" key="7">
    <source>
        <dbReference type="SAM" id="Phobius"/>
    </source>
</evidence>
<feature type="transmembrane region" description="Helical" evidence="7">
    <location>
        <begin position="240"/>
        <end position="262"/>
    </location>
</feature>
<comment type="subcellular location">
    <subcellularLocation>
        <location evidence="1">Membrane</location>
        <topology evidence="1">Multi-pass membrane protein</topology>
    </subcellularLocation>
</comment>
<feature type="transmembrane region" description="Helical" evidence="7">
    <location>
        <begin position="94"/>
        <end position="115"/>
    </location>
</feature>
<feature type="transmembrane region" description="Helical" evidence="7">
    <location>
        <begin position="127"/>
        <end position="146"/>
    </location>
</feature>
<keyword evidence="6 7" id="KW-0472">Membrane</keyword>
<dbReference type="EMBL" id="MAAO01000006">
    <property type="protein sequence ID" value="OUR96344.1"/>
    <property type="molecule type" value="Genomic_DNA"/>
</dbReference>
<dbReference type="GO" id="GO:0034755">
    <property type="term" value="P:iron ion transmembrane transport"/>
    <property type="evidence" value="ECO:0007669"/>
    <property type="project" value="TreeGrafter"/>
</dbReference>
<evidence type="ECO:0000256" key="6">
    <source>
        <dbReference type="ARBA" id="ARBA00023136"/>
    </source>
</evidence>
<dbReference type="GO" id="GO:0005384">
    <property type="term" value="F:manganese ion transmembrane transporter activity"/>
    <property type="evidence" value="ECO:0007669"/>
    <property type="project" value="TreeGrafter"/>
</dbReference>
<keyword evidence="5 7" id="KW-1133">Transmembrane helix</keyword>
<dbReference type="GO" id="GO:0015293">
    <property type="term" value="F:symporter activity"/>
    <property type="evidence" value="ECO:0007669"/>
    <property type="project" value="UniProtKB-KW"/>
</dbReference>
<dbReference type="AlphaFoldDB" id="A0A1Y5F6C6"/>
<evidence type="ECO:0000256" key="2">
    <source>
        <dbReference type="ARBA" id="ARBA00022448"/>
    </source>
</evidence>
<keyword evidence="4" id="KW-0769">Symport</keyword>
<evidence type="ECO:0000256" key="5">
    <source>
        <dbReference type="ARBA" id="ARBA00022989"/>
    </source>
</evidence>
<keyword evidence="2" id="KW-0813">Transport</keyword>
<sequence length="425" mass="46355">MKDKKVKKEKKKIPSFYKRMIILLGIIGPGIITANIDNDAGGIATYSLVGAKTGYGLLWTLMPITVALIMVQEMSARMGIASGKGLADLIREKFGLKVTFYSLFLLVFADLGNTMAEFAGIASAGEIFGISRYISVPICSLFVWLLITKGNYKTVERIFIAGCTVYLSYIVSGFIIGPDWGEVIHATLVPNLEILTAENMPLVVGLVGTSITPWMQFYIQSAVVEKGITTKHLWHSKVDVIVGCFFMFLVTIFIIICCAVTLHTSGVHITTAADAAMALEPLAGKYSSILFGIGLFNASIFAAALLPLATSYYVCEGMGWESGVDKTFKEAPNFFTIFTSLIIIGAAMVLLPGINLFNILIWSQVINGVLIPIILLFIINLCNDPDVMGEYTNSTTYNVISYGIVLLMLLVNGALIYYEGIQRFL</sequence>
<dbReference type="Pfam" id="PF01566">
    <property type="entry name" value="Nramp"/>
    <property type="match status" value="1"/>
</dbReference>
<feature type="transmembrane region" description="Helical" evidence="7">
    <location>
        <begin position="289"/>
        <end position="314"/>
    </location>
</feature>
<organism evidence="8 9">
    <name type="scientific">Halobacteriovorax marinus</name>
    <dbReference type="NCBI Taxonomy" id="97084"/>
    <lineage>
        <taxon>Bacteria</taxon>
        <taxon>Pseudomonadati</taxon>
        <taxon>Bdellovibrionota</taxon>
        <taxon>Bacteriovoracia</taxon>
        <taxon>Bacteriovoracales</taxon>
        <taxon>Halobacteriovoraceae</taxon>
        <taxon>Halobacteriovorax</taxon>
    </lineage>
</organism>